<dbReference type="EMBL" id="JAAKZZ010000097">
    <property type="protein sequence ID" value="NGO69124.1"/>
    <property type="molecule type" value="Genomic_DNA"/>
</dbReference>
<proteinExistence type="predicted"/>
<keyword evidence="4" id="KW-0067">ATP-binding</keyword>
<feature type="domain" description="Histidine kinase/HSP90-like ATPase" evidence="3">
    <location>
        <begin position="19"/>
        <end position="118"/>
    </location>
</feature>
<keyword evidence="1" id="KW-0418">Kinase</keyword>
<reference evidence="4 5" key="1">
    <citation type="submission" date="2020-02" db="EMBL/GenBank/DDBJ databases">
        <title>Whole-genome analyses of novel actinobacteria.</title>
        <authorList>
            <person name="Sahin N."/>
            <person name="Tatar D."/>
        </authorList>
    </citation>
    <scope>NUCLEOTIDE SEQUENCE [LARGE SCALE GENOMIC DNA]</scope>
    <source>
        <strain evidence="4 5">SB3404</strain>
    </source>
</reference>
<comment type="caution">
    <text evidence="4">The sequence shown here is derived from an EMBL/GenBank/DDBJ whole genome shotgun (WGS) entry which is preliminary data.</text>
</comment>
<evidence type="ECO:0000259" key="3">
    <source>
        <dbReference type="Pfam" id="PF13581"/>
    </source>
</evidence>
<evidence type="ECO:0000256" key="1">
    <source>
        <dbReference type="ARBA" id="ARBA00022527"/>
    </source>
</evidence>
<sequence>MPEAINSTPYELYCRLPRTRKTVPRARALLRAATDAWALDADTAYSAQLILSELVTNAIRVPAPVGRQVAVRAVRQDEATLRLSVGDAGDGAPEPRDPAPGENESGYGLFLVAALAHRWGTEPRPCGIGKDVWAELRAPASEGEVTASALTVRAGQRVRAHGAWRTVRSVRSERFATGGLAIVLGLDDGPALRVPATHPLTVRPGRAGHAR</sequence>
<keyword evidence="1" id="KW-0723">Serine/threonine-protein kinase</keyword>
<keyword evidence="5" id="KW-1185">Reference proteome</keyword>
<evidence type="ECO:0000313" key="5">
    <source>
        <dbReference type="Proteomes" id="UP000477722"/>
    </source>
</evidence>
<gene>
    <name evidence="4" type="ORF">G5C65_12305</name>
</gene>
<dbReference type="PANTHER" id="PTHR35526">
    <property type="entry name" value="ANTI-SIGMA-F FACTOR RSBW-RELATED"/>
    <property type="match status" value="1"/>
</dbReference>
<dbReference type="Proteomes" id="UP000477722">
    <property type="component" value="Unassembled WGS sequence"/>
</dbReference>
<dbReference type="CDD" id="cd16936">
    <property type="entry name" value="HATPase_RsbW-like"/>
    <property type="match status" value="1"/>
</dbReference>
<dbReference type="InterPro" id="IPR036890">
    <property type="entry name" value="HATPase_C_sf"/>
</dbReference>
<keyword evidence="4" id="KW-0547">Nucleotide-binding</keyword>
<organism evidence="4 5">
    <name type="scientific">Streptomyces boncukensis</name>
    <dbReference type="NCBI Taxonomy" id="2711219"/>
    <lineage>
        <taxon>Bacteria</taxon>
        <taxon>Bacillati</taxon>
        <taxon>Actinomycetota</taxon>
        <taxon>Actinomycetes</taxon>
        <taxon>Kitasatosporales</taxon>
        <taxon>Streptomycetaceae</taxon>
        <taxon>Streptomyces</taxon>
    </lineage>
</organism>
<dbReference type="InterPro" id="IPR050267">
    <property type="entry name" value="Anti-sigma-factor_SerPK"/>
</dbReference>
<dbReference type="Gene3D" id="3.30.565.10">
    <property type="entry name" value="Histidine kinase-like ATPase, C-terminal domain"/>
    <property type="match status" value="1"/>
</dbReference>
<dbReference type="AlphaFoldDB" id="A0A6G4WX74"/>
<protein>
    <submittedName>
        <fullName evidence="4">ATP-binding protein</fullName>
    </submittedName>
</protein>
<dbReference type="GO" id="GO:0004674">
    <property type="term" value="F:protein serine/threonine kinase activity"/>
    <property type="evidence" value="ECO:0007669"/>
    <property type="project" value="UniProtKB-KW"/>
</dbReference>
<dbReference type="RefSeq" id="WP_165298815.1">
    <property type="nucleotide sequence ID" value="NZ_JAAKZZ010000097.1"/>
</dbReference>
<dbReference type="InterPro" id="IPR003594">
    <property type="entry name" value="HATPase_dom"/>
</dbReference>
<dbReference type="SUPFAM" id="SSF55874">
    <property type="entry name" value="ATPase domain of HSP90 chaperone/DNA topoisomerase II/histidine kinase"/>
    <property type="match status" value="1"/>
</dbReference>
<feature type="region of interest" description="Disordered" evidence="2">
    <location>
        <begin position="84"/>
        <end position="103"/>
    </location>
</feature>
<dbReference type="Pfam" id="PF13581">
    <property type="entry name" value="HATPase_c_2"/>
    <property type="match status" value="1"/>
</dbReference>
<dbReference type="GO" id="GO:0005524">
    <property type="term" value="F:ATP binding"/>
    <property type="evidence" value="ECO:0007669"/>
    <property type="project" value="UniProtKB-KW"/>
</dbReference>
<evidence type="ECO:0000313" key="4">
    <source>
        <dbReference type="EMBL" id="NGO69124.1"/>
    </source>
</evidence>
<keyword evidence="1" id="KW-0808">Transferase</keyword>
<dbReference type="PANTHER" id="PTHR35526:SF3">
    <property type="entry name" value="ANTI-SIGMA-F FACTOR RSBW"/>
    <property type="match status" value="1"/>
</dbReference>
<name>A0A6G4WX74_9ACTN</name>
<evidence type="ECO:0000256" key="2">
    <source>
        <dbReference type="SAM" id="MobiDB-lite"/>
    </source>
</evidence>
<accession>A0A6G4WX74</accession>